<name>A0A3S0R547_9BACI</name>
<dbReference type="EMBL" id="RYYR01000024">
    <property type="protein sequence ID" value="RUL49600.1"/>
    <property type="molecule type" value="Genomic_DNA"/>
</dbReference>
<dbReference type="Proteomes" id="UP000287910">
    <property type="component" value="Unassembled WGS sequence"/>
</dbReference>
<gene>
    <name evidence="2" type="ORF">EK386_15025</name>
</gene>
<dbReference type="AlphaFoldDB" id="A0A3S0R547"/>
<keyword evidence="1" id="KW-0472">Membrane</keyword>
<reference evidence="2 3" key="1">
    <citation type="submission" date="2018-12" db="EMBL/GenBank/DDBJ databases">
        <title>Lysinibacillus antri sp. nov., isolated from a cave soil.</title>
        <authorList>
            <person name="Narsing Rao M.P."/>
            <person name="Zhang H."/>
            <person name="Dong Z.-Y."/>
            <person name="Niu X.-K."/>
            <person name="Zhang K."/>
            <person name="Fang B.-Z."/>
            <person name="Kang Y.-Q."/>
            <person name="Xiao M."/>
            <person name="Li W.-J."/>
        </authorList>
    </citation>
    <scope>NUCLEOTIDE SEQUENCE [LARGE SCALE GENOMIC DNA]</scope>
    <source>
        <strain evidence="2 3">SYSU K30002</strain>
    </source>
</reference>
<protein>
    <submittedName>
        <fullName evidence="2">Uncharacterized protein</fullName>
    </submittedName>
</protein>
<evidence type="ECO:0000313" key="3">
    <source>
        <dbReference type="Proteomes" id="UP000287910"/>
    </source>
</evidence>
<accession>A0A3S0R547</accession>
<organism evidence="2 3">
    <name type="scientific">Lysinibacillus antri</name>
    <dbReference type="NCBI Taxonomy" id="2498145"/>
    <lineage>
        <taxon>Bacteria</taxon>
        <taxon>Bacillati</taxon>
        <taxon>Bacillota</taxon>
        <taxon>Bacilli</taxon>
        <taxon>Bacillales</taxon>
        <taxon>Bacillaceae</taxon>
        <taxon>Lysinibacillus</taxon>
    </lineage>
</organism>
<keyword evidence="1" id="KW-0812">Transmembrane</keyword>
<evidence type="ECO:0000256" key="1">
    <source>
        <dbReference type="SAM" id="Phobius"/>
    </source>
</evidence>
<dbReference type="RefSeq" id="WP_143965250.1">
    <property type="nucleotide sequence ID" value="NZ_RYYR01000024.1"/>
</dbReference>
<feature type="transmembrane region" description="Helical" evidence="1">
    <location>
        <begin position="6"/>
        <end position="23"/>
    </location>
</feature>
<keyword evidence="1" id="KW-1133">Transmembrane helix</keyword>
<sequence length="243" mass="28499">MTFISLLIITLITYILTHFFLISKEKVTQYKKIHEHFILPYVNDVLLFIESETQDVVGDKAMVEVNSDKIIKQIQKKASYGNLKLVHALYRYKNTFSYFVGKGEAKSLPTYEVFYIYLQYAKDHLQKNKHTDKLLLERIGKKQKLYGIAFVLTTILGKDEALKILSHKRLWAQSFLDKLSTELLEDLMDNYNHAKMDEHKLLTFLSIVKGDLFEIKESHYFIEIKGYIDEAIMTVKDRWVTSA</sequence>
<proteinExistence type="predicted"/>
<comment type="caution">
    <text evidence="2">The sequence shown here is derived from an EMBL/GenBank/DDBJ whole genome shotgun (WGS) entry which is preliminary data.</text>
</comment>
<evidence type="ECO:0000313" key="2">
    <source>
        <dbReference type="EMBL" id="RUL49600.1"/>
    </source>
</evidence>
<keyword evidence="3" id="KW-1185">Reference proteome</keyword>